<keyword evidence="2" id="KW-0812">Transmembrane</keyword>
<sequence length="103" mass="10992">MRGYYGDGFGWMWLWGLLLLIGIAVLVLLAVRLFTGGSGRGGAAQTGHAGPYGPPPYGQQGVPPGGFPGAKSQARLILDERFARGELTADQYRENLKVLGEET</sequence>
<name>A0ABU1U985_9MICC</name>
<evidence type="ECO:0000313" key="3">
    <source>
        <dbReference type="EMBL" id="MDR7081716.1"/>
    </source>
</evidence>
<keyword evidence="2" id="KW-1133">Transmembrane helix</keyword>
<evidence type="ECO:0000256" key="2">
    <source>
        <dbReference type="SAM" id="Phobius"/>
    </source>
</evidence>
<feature type="transmembrane region" description="Helical" evidence="2">
    <location>
        <begin position="12"/>
        <end position="31"/>
    </location>
</feature>
<protein>
    <submittedName>
        <fullName evidence="3">Membrane protein</fullName>
    </submittedName>
</protein>
<dbReference type="Proteomes" id="UP001252243">
    <property type="component" value="Unassembled WGS sequence"/>
</dbReference>
<dbReference type="RefSeq" id="WP_310051262.1">
    <property type="nucleotide sequence ID" value="NZ_JAVDVQ010000003.1"/>
</dbReference>
<dbReference type="EMBL" id="JAVDVQ010000003">
    <property type="protein sequence ID" value="MDR7081716.1"/>
    <property type="molecule type" value="Genomic_DNA"/>
</dbReference>
<keyword evidence="2" id="KW-0472">Membrane</keyword>
<comment type="caution">
    <text evidence="3">The sequence shown here is derived from an EMBL/GenBank/DDBJ whole genome shotgun (WGS) entry which is preliminary data.</text>
</comment>
<gene>
    <name evidence="3" type="ORF">J2X01_000997</name>
</gene>
<feature type="region of interest" description="Disordered" evidence="1">
    <location>
        <begin position="38"/>
        <end position="70"/>
    </location>
</feature>
<evidence type="ECO:0000313" key="4">
    <source>
        <dbReference type="Proteomes" id="UP001252243"/>
    </source>
</evidence>
<reference evidence="3 4" key="1">
    <citation type="submission" date="2023-07" db="EMBL/GenBank/DDBJ databases">
        <title>Sorghum-associated microbial communities from plants grown in Nebraska, USA.</title>
        <authorList>
            <person name="Schachtman D."/>
        </authorList>
    </citation>
    <scope>NUCLEOTIDE SEQUENCE [LARGE SCALE GENOMIC DNA]</scope>
    <source>
        <strain evidence="3 4">BE167</strain>
    </source>
</reference>
<organism evidence="3 4">
    <name type="scientific">Arthrobacter ginsengisoli</name>
    <dbReference type="NCBI Taxonomy" id="1356565"/>
    <lineage>
        <taxon>Bacteria</taxon>
        <taxon>Bacillati</taxon>
        <taxon>Actinomycetota</taxon>
        <taxon>Actinomycetes</taxon>
        <taxon>Micrococcales</taxon>
        <taxon>Micrococcaceae</taxon>
        <taxon>Arthrobacter</taxon>
    </lineage>
</organism>
<accession>A0ABU1U985</accession>
<proteinExistence type="predicted"/>
<keyword evidence="4" id="KW-1185">Reference proteome</keyword>
<evidence type="ECO:0000256" key="1">
    <source>
        <dbReference type="SAM" id="MobiDB-lite"/>
    </source>
</evidence>